<comment type="caution">
    <text evidence="1">The sequence shown here is derived from an EMBL/GenBank/DDBJ whole genome shotgun (WGS) entry which is preliminary data.</text>
</comment>
<dbReference type="Proteomes" id="UP000245138">
    <property type="component" value="Unassembled WGS sequence"/>
</dbReference>
<proteinExistence type="predicted"/>
<gene>
    <name evidence="1" type="ORF">B4923_16140</name>
</gene>
<accession>A0A2U1TMK5</accession>
<dbReference type="RefSeq" id="WP_109055396.1">
    <property type="nucleotide sequence ID" value="NZ_QDKJ01000013.1"/>
</dbReference>
<evidence type="ECO:0008006" key="3">
    <source>
        <dbReference type="Google" id="ProtNLM"/>
    </source>
</evidence>
<evidence type="ECO:0000313" key="1">
    <source>
        <dbReference type="EMBL" id="PWC10650.1"/>
    </source>
</evidence>
<sequence>MKYYEGKDVRILAFVLLFVSGVVSADNKNKITVIPDDVNMFYNYAEIYIDENISSITGFTELWWTEYNSVYERVISGFFYDLYVSNQLAAEKYKGKRINIEGRLSRIYTLDDKIAATIGHYVDRDNGLVVAVFNKPDERMMKMSSGDKVKFRCTVVSHDDKNNLLVMNNCSFTEDHVKEVYNNLLYSIKNDIKRNDGQIRYYSGAEMVFIYNQYKEKINKACKNKSEECYKVLYDISVERRKPGFEKGTLSSKLMSFYESDRNNYKEIIPTIK</sequence>
<dbReference type="AlphaFoldDB" id="A0A2U1TMK5"/>
<dbReference type="EMBL" id="QDKJ01000013">
    <property type="protein sequence ID" value="PWC10650.1"/>
    <property type="molecule type" value="Genomic_DNA"/>
</dbReference>
<reference evidence="1 2" key="1">
    <citation type="submission" date="2018-04" db="EMBL/GenBank/DDBJ databases">
        <title>Brenneria corticis sp.nov.</title>
        <authorList>
            <person name="Li Y."/>
        </authorList>
    </citation>
    <scope>NUCLEOTIDE SEQUENCE [LARGE SCALE GENOMIC DNA]</scope>
    <source>
        <strain evidence="1 2">LMG 27715</strain>
    </source>
</reference>
<keyword evidence="2" id="KW-1185">Reference proteome</keyword>
<protein>
    <recommendedName>
        <fullName evidence="3">tRNA_anti-like</fullName>
    </recommendedName>
</protein>
<dbReference type="OrthoDB" id="10000232at2"/>
<organism evidence="1 2">
    <name type="scientific">Brenneria roseae subsp. americana</name>
    <dbReference type="NCBI Taxonomy" id="1508507"/>
    <lineage>
        <taxon>Bacteria</taxon>
        <taxon>Pseudomonadati</taxon>
        <taxon>Pseudomonadota</taxon>
        <taxon>Gammaproteobacteria</taxon>
        <taxon>Enterobacterales</taxon>
        <taxon>Pectobacteriaceae</taxon>
        <taxon>Brenneria</taxon>
    </lineage>
</organism>
<name>A0A2U1TMK5_9GAMM</name>
<evidence type="ECO:0000313" key="2">
    <source>
        <dbReference type="Proteomes" id="UP000245138"/>
    </source>
</evidence>